<keyword evidence="3" id="KW-1185">Reference proteome</keyword>
<dbReference type="Pfam" id="PF04120">
    <property type="entry name" value="Iron_permease"/>
    <property type="match status" value="1"/>
</dbReference>
<keyword evidence="1" id="KW-0472">Membrane</keyword>
<evidence type="ECO:0000313" key="3">
    <source>
        <dbReference type="Proteomes" id="UP000007089"/>
    </source>
</evidence>
<dbReference type="HOGENOM" id="CLU_072266_2_0_7"/>
<dbReference type="InterPro" id="IPR007251">
    <property type="entry name" value="Iron_permease_Fet4"/>
</dbReference>
<evidence type="ECO:0008006" key="4">
    <source>
        <dbReference type="Google" id="ProtNLM"/>
    </source>
</evidence>
<dbReference type="GO" id="GO:0055085">
    <property type="term" value="P:transmembrane transport"/>
    <property type="evidence" value="ECO:0007669"/>
    <property type="project" value="InterPro"/>
</dbReference>
<feature type="transmembrane region" description="Helical" evidence="1">
    <location>
        <begin position="68"/>
        <end position="87"/>
    </location>
</feature>
<sequence>MAARAPAAQRLAPLGPSGAHLYRVKDAFHRLAFFISEVVGTHRAFLVALGAVVVWAATGPLFGFSDSWQLVVNTGTTVVTFLMVFLIQATQNRETRALHLKIDELIRAQRRARNIFADLEHATDEELTELEAEFRKVRARATAREEAKQAGGASGA</sequence>
<dbReference type="AlphaFoldDB" id="B8JEQ0"/>
<accession>B8JEQ0</accession>
<dbReference type="KEGG" id="acp:A2cp1_2859"/>
<protein>
    <recommendedName>
        <fullName evidence="4">Low affinity iron permease family protein</fullName>
    </recommendedName>
</protein>
<organism evidence="2 3">
    <name type="scientific">Anaeromyxobacter dehalogenans (strain ATCC BAA-258 / DSM 21875 / 2CP-1)</name>
    <dbReference type="NCBI Taxonomy" id="455488"/>
    <lineage>
        <taxon>Bacteria</taxon>
        <taxon>Pseudomonadati</taxon>
        <taxon>Myxococcota</taxon>
        <taxon>Myxococcia</taxon>
        <taxon>Myxococcales</taxon>
        <taxon>Cystobacterineae</taxon>
        <taxon>Anaeromyxobacteraceae</taxon>
        <taxon>Anaeromyxobacter</taxon>
    </lineage>
</organism>
<feature type="transmembrane region" description="Helical" evidence="1">
    <location>
        <begin position="31"/>
        <end position="56"/>
    </location>
</feature>
<evidence type="ECO:0000256" key="1">
    <source>
        <dbReference type="SAM" id="Phobius"/>
    </source>
</evidence>
<proteinExistence type="predicted"/>
<dbReference type="EMBL" id="CP001359">
    <property type="protein sequence ID" value="ACL66196.1"/>
    <property type="molecule type" value="Genomic_DNA"/>
</dbReference>
<keyword evidence="1" id="KW-0812">Transmembrane</keyword>
<reference evidence="2" key="1">
    <citation type="submission" date="2009-01" db="EMBL/GenBank/DDBJ databases">
        <title>Complete sequence of Anaeromyxobacter dehalogenans 2CP-1.</title>
        <authorList>
            <consortium name="US DOE Joint Genome Institute"/>
            <person name="Lucas S."/>
            <person name="Copeland A."/>
            <person name="Lapidus A."/>
            <person name="Glavina del Rio T."/>
            <person name="Dalin E."/>
            <person name="Tice H."/>
            <person name="Bruce D."/>
            <person name="Goodwin L."/>
            <person name="Pitluck S."/>
            <person name="Saunders E."/>
            <person name="Brettin T."/>
            <person name="Detter J.C."/>
            <person name="Han C."/>
            <person name="Larimer F."/>
            <person name="Land M."/>
            <person name="Hauser L."/>
            <person name="Kyrpides N."/>
            <person name="Ovchinnikova G."/>
            <person name="Beliaev A.S."/>
            <person name="Richardson P."/>
        </authorList>
    </citation>
    <scope>NUCLEOTIDE SEQUENCE</scope>
    <source>
        <strain evidence="2">2CP-1</strain>
    </source>
</reference>
<evidence type="ECO:0000313" key="2">
    <source>
        <dbReference type="EMBL" id="ACL66196.1"/>
    </source>
</evidence>
<name>B8JEQ0_ANAD2</name>
<gene>
    <name evidence="2" type="ordered locus">A2cp1_2859</name>
</gene>
<dbReference type="Proteomes" id="UP000007089">
    <property type="component" value="Chromosome"/>
</dbReference>
<keyword evidence="1" id="KW-1133">Transmembrane helix</keyword>